<feature type="chain" id="PRO_5021908706" evidence="2">
    <location>
        <begin position="24"/>
        <end position="318"/>
    </location>
</feature>
<feature type="signal peptide" evidence="2">
    <location>
        <begin position="1"/>
        <end position="23"/>
    </location>
</feature>
<dbReference type="Proteomes" id="UP000318405">
    <property type="component" value="Unassembled WGS sequence"/>
</dbReference>
<accession>A0A556B0A3</accession>
<organism evidence="3 4">
    <name type="scientific">Verticiella sediminum</name>
    <dbReference type="NCBI Taxonomy" id="1247510"/>
    <lineage>
        <taxon>Bacteria</taxon>
        <taxon>Pseudomonadati</taxon>
        <taxon>Pseudomonadota</taxon>
        <taxon>Betaproteobacteria</taxon>
        <taxon>Burkholderiales</taxon>
        <taxon>Alcaligenaceae</taxon>
        <taxon>Verticiella</taxon>
    </lineage>
</organism>
<dbReference type="AlphaFoldDB" id="A0A556B0A3"/>
<sequence length="318" mass="33300">MYRQLLPLALSTALVAAAPAVQAQEPIRLVVAFTPGGPVDIVARTLADPLGKILERTVIVENRPGANGNIAASYVAKAAKDGSTLFLTSVGAVSISPALYANLPYDPQTDFAPVSRVVNNATVFVVAASNPATDAKDYVERAKAAKQPPAIGSSGVGSIPHLTLEMFRDASGAPVMHVPYKGASQVIGDVIGGHADGFFGDVPGLIGQIRAGALKPLGLASAREQPALPNVKTLAELGIPDVESNNWYGLLAPAGTPEATIERLNQAVRDALAQPDVQGRLEEFGAEVAPSSPQELAELIESDRRKWTDLIERKQIQP</sequence>
<evidence type="ECO:0000313" key="4">
    <source>
        <dbReference type="Proteomes" id="UP000318405"/>
    </source>
</evidence>
<dbReference type="CDD" id="cd07012">
    <property type="entry name" value="PBP2_Bug_TTT"/>
    <property type="match status" value="1"/>
</dbReference>
<protein>
    <submittedName>
        <fullName evidence="3">Tripartite tricarboxylate transporter substrate binding protein</fullName>
    </submittedName>
</protein>
<reference evidence="3 4" key="1">
    <citation type="submission" date="2019-07" db="EMBL/GenBank/DDBJ databases">
        <title>Qingshengfaniella alkalisoli gen. nov., sp. nov., isolated from saline soil.</title>
        <authorList>
            <person name="Xu L."/>
            <person name="Huang X.-X."/>
            <person name="Sun J.-Q."/>
        </authorList>
    </citation>
    <scope>NUCLEOTIDE SEQUENCE [LARGE SCALE GENOMIC DNA]</scope>
    <source>
        <strain evidence="3 4">DSM 27279</strain>
    </source>
</reference>
<evidence type="ECO:0000256" key="2">
    <source>
        <dbReference type="SAM" id="SignalP"/>
    </source>
</evidence>
<keyword evidence="2" id="KW-0732">Signal</keyword>
<dbReference type="EMBL" id="VLTJ01000004">
    <property type="protein sequence ID" value="TSH98589.1"/>
    <property type="molecule type" value="Genomic_DNA"/>
</dbReference>
<dbReference type="Gene3D" id="3.40.190.10">
    <property type="entry name" value="Periplasmic binding protein-like II"/>
    <property type="match status" value="1"/>
</dbReference>
<dbReference type="OrthoDB" id="8678477at2"/>
<dbReference type="PIRSF" id="PIRSF017082">
    <property type="entry name" value="YflP"/>
    <property type="match status" value="1"/>
</dbReference>
<gene>
    <name evidence="3" type="ORF">FOZ76_02220</name>
</gene>
<dbReference type="PANTHER" id="PTHR42928">
    <property type="entry name" value="TRICARBOXYLATE-BINDING PROTEIN"/>
    <property type="match status" value="1"/>
</dbReference>
<dbReference type="SUPFAM" id="SSF53850">
    <property type="entry name" value="Periplasmic binding protein-like II"/>
    <property type="match status" value="1"/>
</dbReference>
<dbReference type="InterPro" id="IPR042100">
    <property type="entry name" value="Bug_dom1"/>
</dbReference>
<evidence type="ECO:0000313" key="3">
    <source>
        <dbReference type="EMBL" id="TSH98589.1"/>
    </source>
</evidence>
<evidence type="ECO:0000256" key="1">
    <source>
        <dbReference type="ARBA" id="ARBA00006987"/>
    </source>
</evidence>
<dbReference type="Gene3D" id="3.40.190.150">
    <property type="entry name" value="Bordetella uptake gene, domain 1"/>
    <property type="match status" value="1"/>
</dbReference>
<keyword evidence="4" id="KW-1185">Reference proteome</keyword>
<name>A0A556B0A3_9BURK</name>
<dbReference type="Pfam" id="PF03401">
    <property type="entry name" value="TctC"/>
    <property type="match status" value="1"/>
</dbReference>
<dbReference type="RefSeq" id="WP_143946495.1">
    <property type="nucleotide sequence ID" value="NZ_BAABMB010000001.1"/>
</dbReference>
<dbReference type="PANTHER" id="PTHR42928:SF5">
    <property type="entry name" value="BLR1237 PROTEIN"/>
    <property type="match status" value="1"/>
</dbReference>
<comment type="similarity">
    <text evidence="1">Belongs to the UPF0065 (bug) family.</text>
</comment>
<proteinExistence type="inferred from homology"/>
<comment type="caution">
    <text evidence="3">The sequence shown here is derived from an EMBL/GenBank/DDBJ whole genome shotgun (WGS) entry which is preliminary data.</text>
</comment>
<dbReference type="InterPro" id="IPR005064">
    <property type="entry name" value="BUG"/>
</dbReference>